<dbReference type="EMBL" id="SRLA01000002">
    <property type="protein sequence ID" value="TGE08272.1"/>
    <property type="molecule type" value="Genomic_DNA"/>
</dbReference>
<name>A0A4Z0P7B9_9BACT</name>
<protein>
    <submittedName>
        <fullName evidence="1">Uncharacterized protein</fullName>
    </submittedName>
</protein>
<evidence type="ECO:0000313" key="1">
    <source>
        <dbReference type="EMBL" id="TGE08272.1"/>
    </source>
</evidence>
<gene>
    <name evidence="1" type="ORF">EU556_11155</name>
</gene>
<proteinExistence type="predicted"/>
<dbReference type="AlphaFoldDB" id="A0A4Z0P7B9"/>
<comment type="caution">
    <text evidence="1">The sequence shown here is derived from an EMBL/GenBank/DDBJ whole genome shotgun (WGS) entry which is preliminary data.</text>
</comment>
<evidence type="ECO:0000313" key="2">
    <source>
        <dbReference type="Proteomes" id="UP000298337"/>
    </source>
</evidence>
<reference evidence="1 2" key="1">
    <citation type="submission" date="2019-04" db="EMBL/GenBank/DDBJ databases">
        <authorList>
            <person name="Feng G."/>
            <person name="Zhang J."/>
            <person name="Zhu H."/>
        </authorList>
    </citation>
    <scope>NUCLEOTIDE SEQUENCE [LARGE SCALE GENOMIC DNA]</scope>
    <source>
        <strain evidence="1 2">92R-1</strain>
    </source>
</reference>
<dbReference type="Proteomes" id="UP000298337">
    <property type="component" value="Unassembled WGS sequence"/>
</dbReference>
<accession>A0A4Z0P7B9</accession>
<sequence>MQSSIVRREYIRHNQKHVAYLQQYYSQYTIDELAAQLQLPAAKLKALARRAGIRKRAPNKQKTLISSTSTAVA</sequence>
<organism evidence="1 2">
    <name type="scientific">Hymenobacter fodinae</name>
    <dbReference type="NCBI Taxonomy" id="2510796"/>
    <lineage>
        <taxon>Bacteria</taxon>
        <taxon>Pseudomonadati</taxon>
        <taxon>Bacteroidota</taxon>
        <taxon>Cytophagia</taxon>
        <taxon>Cytophagales</taxon>
        <taxon>Hymenobacteraceae</taxon>
        <taxon>Hymenobacter</taxon>
    </lineage>
</organism>
<keyword evidence="2" id="KW-1185">Reference proteome</keyword>
<dbReference type="RefSeq" id="WP_135434142.1">
    <property type="nucleotide sequence ID" value="NZ_SRLA01000002.1"/>
</dbReference>